<dbReference type="Proteomes" id="UP001289066">
    <property type="component" value="Unassembled WGS sequence"/>
</dbReference>
<dbReference type="EMBL" id="WNUI01000058">
    <property type="protein sequence ID" value="MDZ4910066.1"/>
    <property type="molecule type" value="Genomic_DNA"/>
</dbReference>
<dbReference type="Pfam" id="PF11185">
    <property type="entry name" value="DUF2971"/>
    <property type="match status" value="1"/>
</dbReference>
<proteinExistence type="predicted"/>
<sequence>MAFDIKKYIKLINEYKFNEADEYRISNVPKKLYKFIYLSKIQKCDSICKYEKINNDKINSIKKNKFWLSTYENLNDPFELKTLYLDEKVIKKYNYPIEIIKELQNQYLNGFLIGCFTENDVCNCMPMWAHYANNHRGFCVEYKINKPKFFYPISYGLERAPANVVYMNTTSLIIKDLSSKLNYDEKLKLDFYSHILFHNSTIKHKSWEYENEWRLLFPNIVSEKSGKLIDNDILGIEISGIYLGMCCEEIYSNKLKQIGKQLGVDVYKMHFNNVTDKYLLSYKNVF</sequence>
<gene>
    <name evidence="1" type="ORF">GNF68_13570</name>
    <name evidence="2" type="ORF">GNF81_12165</name>
</gene>
<evidence type="ECO:0000313" key="3">
    <source>
        <dbReference type="Proteomes" id="UP001289066"/>
    </source>
</evidence>
<organism evidence="2 3">
    <name type="scientific">Clostridium perfringens</name>
    <dbReference type="NCBI Taxonomy" id="1502"/>
    <lineage>
        <taxon>Bacteria</taxon>
        <taxon>Bacillati</taxon>
        <taxon>Bacillota</taxon>
        <taxon>Clostridia</taxon>
        <taxon>Eubacteriales</taxon>
        <taxon>Clostridiaceae</taxon>
        <taxon>Clostridium</taxon>
    </lineage>
</organism>
<name>A0AAW9J278_CLOPF</name>
<dbReference type="RefSeq" id="WP_003471531.1">
    <property type="nucleotide sequence ID" value="NZ_CATNXX010000043.1"/>
</dbReference>
<protein>
    <submittedName>
        <fullName evidence="2">DUF2971 domain-containing protein</fullName>
    </submittedName>
</protein>
<reference evidence="2" key="1">
    <citation type="submission" date="2019-11" db="EMBL/GenBank/DDBJ databases">
        <title>Characterization of Clostridium perfringens isolates from swine manure treated agricultural soils.</title>
        <authorList>
            <person name="Wushke S.T."/>
        </authorList>
    </citation>
    <scope>NUCLEOTIDE SEQUENCE</scope>
    <source>
        <strain evidence="2">X15</strain>
        <strain evidence="1">X94</strain>
    </source>
</reference>
<evidence type="ECO:0000313" key="1">
    <source>
        <dbReference type="EMBL" id="MDZ4910066.1"/>
    </source>
</evidence>
<dbReference type="AlphaFoldDB" id="A0AAW9J278"/>
<dbReference type="Proteomes" id="UP001288778">
    <property type="component" value="Unassembled WGS sequence"/>
</dbReference>
<evidence type="ECO:0000313" key="2">
    <source>
        <dbReference type="EMBL" id="MDZ5033530.1"/>
    </source>
</evidence>
<accession>A0AAW9J278</accession>
<dbReference type="EMBL" id="WNVG01000046">
    <property type="protein sequence ID" value="MDZ5033530.1"/>
    <property type="molecule type" value="Genomic_DNA"/>
</dbReference>
<comment type="caution">
    <text evidence="2">The sequence shown here is derived from an EMBL/GenBank/DDBJ whole genome shotgun (WGS) entry which is preliminary data.</text>
</comment>
<dbReference type="InterPro" id="IPR021352">
    <property type="entry name" value="DUF2971"/>
</dbReference>